<dbReference type="AlphaFoldDB" id="A0A0G0JHZ7"/>
<proteinExistence type="predicted"/>
<comment type="caution">
    <text evidence="2">The sequence shown here is derived from an EMBL/GenBank/DDBJ whole genome shotgun (WGS) entry which is preliminary data.</text>
</comment>
<keyword evidence="1" id="KW-0472">Membrane</keyword>
<dbReference type="EMBL" id="LBUP01000005">
    <property type="protein sequence ID" value="KKQ66402.1"/>
    <property type="molecule type" value="Genomic_DNA"/>
</dbReference>
<feature type="transmembrane region" description="Helical" evidence="1">
    <location>
        <begin position="129"/>
        <end position="148"/>
    </location>
</feature>
<evidence type="ECO:0000313" key="2">
    <source>
        <dbReference type="EMBL" id="KKQ66402.1"/>
    </source>
</evidence>
<name>A0A0G0JHZ7_9BACT</name>
<evidence type="ECO:0000256" key="1">
    <source>
        <dbReference type="SAM" id="Phobius"/>
    </source>
</evidence>
<protein>
    <recommendedName>
        <fullName evidence="4">VTT domain-containing protein</fullName>
    </recommendedName>
</protein>
<dbReference type="Proteomes" id="UP000034235">
    <property type="component" value="Unassembled WGS sequence"/>
</dbReference>
<feature type="transmembrane region" description="Helical" evidence="1">
    <location>
        <begin position="43"/>
        <end position="63"/>
    </location>
</feature>
<reference evidence="2 3" key="1">
    <citation type="journal article" date="2015" name="Nature">
        <title>rRNA introns, odd ribosomes, and small enigmatic genomes across a large radiation of phyla.</title>
        <authorList>
            <person name="Brown C.T."/>
            <person name="Hug L.A."/>
            <person name="Thomas B.C."/>
            <person name="Sharon I."/>
            <person name="Castelle C.J."/>
            <person name="Singh A."/>
            <person name="Wilkins M.J."/>
            <person name="Williams K.H."/>
            <person name="Banfield J.F."/>
        </authorList>
    </citation>
    <scope>NUCLEOTIDE SEQUENCE [LARGE SCALE GENOMIC DNA]</scope>
</reference>
<feature type="transmembrane region" description="Helical" evidence="1">
    <location>
        <begin position="13"/>
        <end position="31"/>
    </location>
</feature>
<evidence type="ECO:0008006" key="4">
    <source>
        <dbReference type="Google" id="ProtNLM"/>
    </source>
</evidence>
<gene>
    <name evidence="2" type="ORF">US86_C0005G0013</name>
</gene>
<evidence type="ECO:0000313" key="3">
    <source>
        <dbReference type="Proteomes" id="UP000034235"/>
    </source>
</evidence>
<organism evidence="2 3">
    <name type="scientific">Candidatus Daviesbacteria bacterium GW2011_GWA2_38_24</name>
    <dbReference type="NCBI Taxonomy" id="1618422"/>
    <lineage>
        <taxon>Bacteria</taxon>
        <taxon>Candidatus Daviesiibacteriota</taxon>
    </lineage>
</organism>
<feature type="transmembrane region" description="Helical" evidence="1">
    <location>
        <begin position="94"/>
        <end position="117"/>
    </location>
</feature>
<keyword evidence="1" id="KW-0812">Transmembrane</keyword>
<accession>A0A0G0JHZ7</accession>
<sequence>MAMLIILAKTSDPLLIALVGGLGAMFGDLLLVKIFRDLVFKEFPLLTLGSTIVRFAVSLYAPFLENNLKTLDGFIQNPINHNLKFLHSNWIRTWILPVLGAAIIASPFPDEIGLVLLGASKIQYYKIALIAYVFNTIGIYLIAVSVRAL</sequence>
<keyword evidence="1" id="KW-1133">Transmembrane helix</keyword>